<dbReference type="STRING" id="1801725.A3J00_02630"/>
<dbReference type="Pfam" id="PF01862">
    <property type="entry name" value="PvlArgDC"/>
    <property type="match status" value="1"/>
</dbReference>
<dbReference type="GO" id="GO:0006527">
    <property type="term" value="P:L-arginine catabolic process"/>
    <property type="evidence" value="ECO:0007669"/>
    <property type="project" value="InterPro"/>
</dbReference>
<proteinExistence type="inferred from homology"/>
<dbReference type="EMBL" id="MHMR01000016">
    <property type="protein sequence ID" value="OGZ30709.1"/>
    <property type="molecule type" value="Genomic_DNA"/>
</dbReference>
<accession>A0A1G2EY29</accession>
<dbReference type="InterPro" id="IPR016104">
    <property type="entry name" value="Pyr-dep_his/arg-deCO2ase"/>
</dbReference>
<dbReference type="AlphaFoldDB" id="A0A1G2EY29"/>
<evidence type="ECO:0000313" key="9">
    <source>
        <dbReference type="EMBL" id="OGZ30709.1"/>
    </source>
</evidence>
<dbReference type="Gene3D" id="3.30.60.30">
    <property type="match status" value="1"/>
</dbReference>
<evidence type="ECO:0000256" key="5">
    <source>
        <dbReference type="ARBA" id="ARBA00022793"/>
    </source>
</evidence>
<evidence type="ECO:0000313" key="10">
    <source>
        <dbReference type="Proteomes" id="UP000178428"/>
    </source>
</evidence>
<keyword evidence="7" id="KW-0670">Pyruvate</keyword>
<comment type="catalytic activity">
    <reaction evidence="8">
        <text>L-arginine + H(+) = agmatine + CO2</text>
        <dbReference type="Rhea" id="RHEA:17641"/>
        <dbReference type="ChEBI" id="CHEBI:15378"/>
        <dbReference type="ChEBI" id="CHEBI:16526"/>
        <dbReference type="ChEBI" id="CHEBI:32682"/>
        <dbReference type="ChEBI" id="CHEBI:58145"/>
        <dbReference type="EC" id="4.1.1.19"/>
    </reaction>
</comment>
<reference evidence="9 10" key="1">
    <citation type="journal article" date="2016" name="Nat. Commun.">
        <title>Thousands of microbial genomes shed light on interconnected biogeochemical processes in an aquifer system.</title>
        <authorList>
            <person name="Anantharaman K."/>
            <person name="Brown C.T."/>
            <person name="Hug L.A."/>
            <person name="Sharon I."/>
            <person name="Castelle C.J."/>
            <person name="Probst A.J."/>
            <person name="Thomas B.C."/>
            <person name="Singh A."/>
            <person name="Wilkins M.J."/>
            <person name="Karaoz U."/>
            <person name="Brodie E.L."/>
            <person name="Williams K.H."/>
            <person name="Hubbard S.S."/>
            <person name="Banfield J.F."/>
        </authorList>
    </citation>
    <scope>NUCLEOTIDE SEQUENCE [LARGE SCALE GENOMIC DNA]</scope>
</reference>
<protein>
    <recommendedName>
        <fullName evidence="4">Pyruvoyl-dependent arginine decarboxylase AaxB</fullName>
        <ecNumber evidence="3">4.1.1.19</ecNumber>
    </recommendedName>
</protein>
<comment type="cofactor">
    <cofactor evidence="1">
        <name>pyruvate</name>
        <dbReference type="ChEBI" id="CHEBI:15361"/>
    </cofactor>
</comment>
<evidence type="ECO:0000256" key="4">
    <source>
        <dbReference type="ARBA" id="ARBA00014727"/>
    </source>
</evidence>
<keyword evidence="6" id="KW-0456">Lyase</keyword>
<dbReference type="SUPFAM" id="SSF56271">
    <property type="entry name" value="Pyruvoyl-dependent histidine and arginine decarboxylases"/>
    <property type="match status" value="1"/>
</dbReference>
<evidence type="ECO:0000256" key="3">
    <source>
        <dbReference type="ARBA" id="ARBA00012426"/>
    </source>
</evidence>
<evidence type="ECO:0000256" key="7">
    <source>
        <dbReference type="ARBA" id="ARBA00023317"/>
    </source>
</evidence>
<dbReference type="InterPro" id="IPR002724">
    <property type="entry name" value="Pyruvoyl-dep_arg_deCO2ase"/>
</dbReference>
<organism evidence="9 10">
    <name type="scientific">Candidatus Niyogibacteria bacterium RIFCSPLOWO2_02_FULL_45_13</name>
    <dbReference type="NCBI Taxonomy" id="1801725"/>
    <lineage>
        <taxon>Bacteria</taxon>
        <taxon>Candidatus Niyogiibacteriota</taxon>
    </lineage>
</organism>
<comment type="similarity">
    <text evidence="2">Belongs to the pyruvoyl-dependent arginine decarboxylase family.</text>
</comment>
<name>A0A1G2EY29_9BACT</name>
<evidence type="ECO:0000256" key="6">
    <source>
        <dbReference type="ARBA" id="ARBA00023239"/>
    </source>
</evidence>
<dbReference type="SFLD" id="SFLDG01170">
    <property type="entry name" value="Pyruvoyl-dependent_arginine_de"/>
    <property type="match status" value="1"/>
</dbReference>
<evidence type="ECO:0000256" key="2">
    <source>
        <dbReference type="ARBA" id="ARBA00008611"/>
    </source>
</evidence>
<dbReference type="Gene3D" id="3.50.20.10">
    <property type="entry name" value="Pyruvoyl-Dependent Histidine Decarboxylase, subunit B"/>
    <property type="match status" value="1"/>
</dbReference>
<evidence type="ECO:0000256" key="8">
    <source>
        <dbReference type="ARBA" id="ARBA00049309"/>
    </source>
</evidence>
<dbReference type="GO" id="GO:0008792">
    <property type="term" value="F:arginine decarboxylase activity"/>
    <property type="evidence" value="ECO:0007669"/>
    <property type="project" value="UniProtKB-EC"/>
</dbReference>
<dbReference type="InterPro" id="IPR016105">
    <property type="entry name" value="Pyr-dep_his/arg-deCO2ase_sand"/>
</dbReference>
<keyword evidence="5" id="KW-0210">Decarboxylase</keyword>
<dbReference type="Proteomes" id="UP000178428">
    <property type="component" value="Unassembled WGS sequence"/>
</dbReference>
<sequence>MVIVPKKFFLTSGVGRSEDQLFSFELALRDAGVEGANIVPVTSICPPDCVELKRDEGINELGICGKHQGRIVFAVKSQVDIFGAAKRSVVVSSSVAYARPTDKNSFGYFTEYHGRKNAFTMQEKSVHYAKKMIESRGLSVDEDNFGAITASAKTASGEWLVVVALAVLID</sequence>
<evidence type="ECO:0000256" key="1">
    <source>
        <dbReference type="ARBA" id="ARBA00001928"/>
    </source>
</evidence>
<gene>
    <name evidence="9" type="ORF">A3J00_02630</name>
</gene>
<dbReference type="EC" id="4.1.1.19" evidence="3"/>
<dbReference type="PANTHER" id="PTHR40438">
    <property type="entry name" value="PYRUVOYL-DEPENDENT ARGININE DECARBOXYLASE"/>
    <property type="match status" value="1"/>
</dbReference>
<dbReference type="PANTHER" id="PTHR40438:SF1">
    <property type="entry name" value="PYRUVOYL-DEPENDENT ARGININE DECARBOXYLASE"/>
    <property type="match status" value="1"/>
</dbReference>
<comment type="caution">
    <text evidence="9">The sequence shown here is derived from an EMBL/GenBank/DDBJ whole genome shotgun (WGS) entry which is preliminary data.</text>
</comment>